<evidence type="ECO:0000313" key="1">
    <source>
        <dbReference type="EMBL" id="KIR76755.1"/>
    </source>
</evidence>
<evidence type="ECO:0000313" key="2">
    <source>
        <dbReference type="Proteomes" id="UP000054272"/>
    </source>
</evidence>
<gene>
    <name evidence="1" type="ORF">I306_06272</name>
</gene>
<organism evidence="1 2">
    <name type="scientific">Cryptococcus gattii EJB2</name>
    <dbReference type="NCBI Taxonomy" id="1296103"/>
    <lineage>
        <taxon>Eukaryota</taxon>
        <taxon>Fungi</taxon>
        <taxon>Dikarya</taxon>
        <taxon>Basidiomycota</taxon>
        <taxon>Agaricomycotina</taxon>
        <taxon>Tremellomycetes</taxon>
        <taxon>Tremellales</taxon>
        <taxon>Cryptococcaceae</taxon>
        <taxon>Cryptococcus</taxon>
        <taxon>Cryptococcus gattii species complex</taxon>
    </lineage>
</organism>
<dbReference type="EMBL" id="KN848780">
    <property type="protein sequence ID" value="KIR76755.1"/>
    <property type="molecule type" value="Genomic_DNA"/>
</dbReference>
<proteinExistence type="predicted"/>
<name>A0ABR5BM79_9TREE</name>
<sequence length="31" mass="3349">MSAIAVHAPRGEVTHLHCKDKFSAELAASRD</sequence>
<accession>A0ABR5BM79</accession>
<keyword evidence="2" id="KW-1185">Reference proteome</keyword>
<protein>
    <submittedName>
        <fullName evidence="1">Uncharacterized protein</fullName>
    </submittedName>
</protein>
<reference evidence="1 2" key="1">
    <citation type="submission" date="2015-01" db="EMBL/GenBank/DDBJ databases">
        <title>The Genome Sequence of Cryptococcus gattii EJB2.</title>
        <authorList>
            <consortium name="The Broad Institute Genomics Platform"/>
            <person name="Cuomo C."/>
            <person name="Litvintseva A."/>
            <person name="Chen Y."/>
            <person name="Heitman J."/>
            <person name="Sun S."/>
            <person name="Springer D."/>
            <person name="Dromer F."/>
            <person name="Young S."/>
            <person name="Zeng Q."/>
            <person name="Gargeya S."/>
            <person name="Abouelleil A."/>
            <person name="Alvarado L."/>
            <person name="Chapman S.B."/>
            <person name="Gainer-Dewar J."/>
            <person name="Goldberg J."/>
            <person name="Griggs A."/>
            <person name="Gujja S."/>
            <person name="Hansen M."/>
            <person name="Howarth C."/>
            <person name="Imamovic A."/>
            <person name="Larimer J."/>
            <person name="Murphy C."/>
            <person name="Naylor J."/>
            <person name="Pearson M."/>
            <person name="Priest M."/>
            <person name="Roberts A."/>
            <person name="Saif S."/>
            <person name="Shea T."/>
            <person name="Sykes S."/>
            <person name="Wortman J."/>
            <person name="Nusbaum C."/>
            <person name="Birren B."/>
        </authorList>
    </citation>
    <scope>NUCLEOTIDE SEQUENCE [LARGE SCALE GENOMIC DNA]</scope>
    <source>
        <strain evidence="1 2">EJB2</strain>
    </source>
</reference>
<dbReference type="Proteomes" id="UP000054272">
    <property type="component" value="Unassembled WGS sequence"/>
</dbReference>